<keyword evidence="4" id="KW-0677">Repeat</keyword>
<evidence type="ECO:0000313" key="6">
    <source>
        <dbReference type="Proteomes" id="UP000694888"/>
    </source>
</evidence>
<keyword evidence="3" id="KW-0963">Cytoplasm</keyword>
<protein>
    <submittedName>
        <fullName evidence="7">Armadillo repeat-containing protein 8 isoform X1</fullName>
    </submittedName>
</protein>
<gene>
    <name evidence="7" type="primary">LOC101852366</name>
</gene>
<sequence length="746" mass="82981">MPTGFRRDSPSSVAIMEVDMDSRPVFVDSQLLSRRAYIATLLNDEVSDEWPSAILQLKNDVIGSNNEKDISMRHGLVPRLLKWLETEYGGPHFQTEVAVVLGSMAMGKANTTEFLMENKAVPIVLKSLTNISRMYTEGLVRCLRYIFKHSAAHSDYLFEENRFGNTYIPHLLSLLPVSPKCQEHIITVLERACQTKEHQQVLLESGAVSVLAPMLWGPYHIQMPTLLCFGKLCYKNPDVCAAVIKEHDTKEAFVNLMARDKPSEMQIEAAKVLTYLHRGGAIPSSDFVISRKTLGTLVRMCKRDRPLMQNVHAAETLACLIEKDVGLQEIASITDHVISTLANYLQFKDVKKMSANSNQEVDWGSEMKRAAFLAFASLTANDEDIREKVIKQDCFIEQVQASLLSDNQLEVIASLKCLHSLTRSVQQIRTVLHDSSVWKPIVDILFQVFSSASEELLGLDKEVGAQGGSPETREKVLLAIGCMCNLALEFSPSREPDAGDKIIFAIAMLEYNAVELLSELSQSQDAALRFNATWCLMLACDLQSLAYGSGEQLRVSLISCLTADVLVPRLEDELVTIREKALGIVRNLLTTKHAVLTPHVTIFHKPRQSIDHAVKSLGSSVIEAVFNNIRNPSMPPEVIEQALCVVSNMVDGPSCKAHIISKTEDINSVLQHLKSDNEDLQLPVLQFISNLIHTIDDDHGSFPRAGSYQRMLTLKSMGVPQMLESLIGTSTAEVEKRVHETLKSFA</sequence>
<dbReference type="GeneID" id="101852366"/>
<proteinExistence type="predicted"/>
<evidence type="ECO:0000313" key="7">
    <source>
        <dbReference type="RefSeq" id="XP_012945090.1"/>
    </source>
</evidence>
<keyword evidence="5" id="KW-0539">Nucleus</keyword>
<dbReference type="RefSeq" id="XP_012945090.1">
    <property type="nucleotide sequence ID" value="XM_013089636.2"/>
</dbReference>
<keyword evidence="6" id="KW-1185">Reference proteome</keyword>
<evidence type="ECO:0000256" key="2">
    <source>
        <dbReference type="ARBA" id="ARBA00004496"/>
    </source>
</evidence>
<name>A0ABM1ACI3_APLCA</name>
<evidence type="ECO:0000256" key="3">
    <source>
        <dbReference type="ARBA" id="ARBA00022490"/>
    </source>
</evidence>
<dbReference type="PANTHER" id="PTHR15651">
    <property type="entry name" value="ARMADILLO REPEAT-CONTAINING PROTEIN 8"/>
    <property type="match status" value="1"/>
</dbReference>
<dbReference type="SUPFAM" id="SSF48371">
    <property type="entry name" value="ARM repeat"/>
    <property type="match status" value="1"/>
</dbReference>
<dbReference type="Gene3D" id="1.25.10.10">
    <property type="entry name" value="Leucine-rich Repeat Variant"/>
    <property type="match status" value="3"/>
</dbReference>
<dbReference type="PANTHER" id="PTHR15651:SF7">
    <property type="entry name" value="ARMADILLO REPEAT-CONTAINING PROTEIN 8"/>
    <property type="match status" value="1"/>
</dbReference>
<evidence type="ECO:0000256" key="5">
    <source>
        <dbReference type="ARBA" id="ARBA00023242"/>
    </source>
</evidence>
<comment type="subcellular location">
    <subcellularLocation>
        <location evidence="2">Cytoplasm</location>
    </subcellularLocation>
    <subcellularLocation>
        <location evidence="1">Nucleus</location>
    </subcellularLocation>
</comment>
<accession>A0ABM1ACI3</accession>
<dbReference type="InterPro" id="IPR016024">
    <property type="entry name" value="ARM-type_fold"/>
</dbReference>
<dbReference type="InterPro" id="IPR011989">
    <property type="entry name" value="ARM-like"/>
</dbReference>
<evidence type="ECO:0000256" key="4">
    <source>
        <dbReference type="ARBA" id="ARBA00022737"/>
    </source>
</evidence>
<dbReference type="Proteomes" id="UP000694888">
    <property type="component" value="Unplaced"/>
</dbReference>
<organism evidence="6 7">
    <name type="scientific">Aplysia californica</name>
    <name type="common">California sea hare</name>
    <dbReference type="NCBI Taxonomy" id="6500"/>
    <lineage>
        <taxon>Eukaryota</taxon>
        <taxon>Metazoa</taxon>
        <taxon>Spiralia</taxon>
        <taxon>Lophotrochozoa</taxon>
        <taxon>Mollusca</taxon>
        <taxon>Gastropoda</taxon>
        <taxon>Heterobranchia</taxon>
        <taxon>Euthyneura</taxon>
        <taxon>Tectipleura</taxon>
        <taxon>Aplysiida</taxon>
        <taxon>Aplysioidea</taxon>
        <taxon>Aplysiidae</taxon>
        <taxon>Aplysia</taxon>
    </lineage>
</organism>
<evidence type="ECO:0000256" key="1">
    <source>
        <dbReference type="ARBA" id="ARBA00004123"/>
    </source>
</evidence>
<dbReference type="InterPro" id="IPR038739">
    <property type="entry name" value="ARMC8/Vid28"/>
</dbReference>
<reference evidence="7" key="1">
    <citation type="submission" date="2025-08" db="UniProtKB">
        <authorList>
            <consortium name="RefSeq"/>
        </authorList>
    </citation>
    <scope>IDENTIFICATION</scope>
</reference>